<dbReference type="EMBL" id="JBIGHW010000001">
    <property type="protein sequence ID" value="MFG6439533.1"/>
    <property type="molecule type" value="Genomic_DNA"/>
</dbReference>
<dbReference type="Pfam" id="PF13480">
    <property type="entry name" value="Acetyltransf_6"/>
    <property type="match status" value="1"/>
</dbReference>
<feature type="domain" description="BioF2-like acetyltransferase" evidence="1">
    <location>
        <begin position="164"/>
        <end position="309"/>
    </location>
</feature>
<organism evidence="2 3">
    <name type="scientific">Pelomonas margarita</name>
    <dbReference type="NCBI Taxonomy" id="3299031"/>
    <lineage>
        <taxon>Bacteria</taxon>
        <taxon>Pseudomonadati</taxon>
        <taxon>Pseudomonadota</taxon>
        <taxon>Betaproteobacteria</taxon>
        <taxon>Burkholderiales</taxon>
        <taxon>Sphaerotilaceae</taxon>
        <taxon>Roseateles</taxon>
    </lineage>
</organism>
<protein>
    <submittedName>
        <fullName evidence="2">GNAT family N-acetyltransferase</fullName>
    </submittedName>
</protein>
<dbReference type="RefSeq" id="WP_394394961.1">
    <property type="nucleotide sequence ID" value="NZ_JBIGHW010000001.1"/>
</dbReference>
<evidence type="ECO:0000259" key="1">
    <source>
        <dbReference type="Pfam" id="PF13480"/>
    </source>
</evidence>
<evidence type="ECO:0000313" key="2">
    <source>
        <dbReference type="EMBL" id="MFG6439533.1"/>
    </source>
</evidence>
<name>A0ABW7FER4_9BURK</name>
<keyword evidence="3" id="KW-1185">Reference proteome</keyword>
<gene>
    <name evidence="2" type="ORF">ACG0Z3_02470</name>
</gene>
<accession>A0ABW7FER4</accession>
<dbReference type="Gene3D" id="3.40.630.30">
    <property type="match status" value="1"/>
</dbReference>
<dbReference type="SUPFAM" id="SSF55729">
    <property type="entry name" value="Acyl-CoA N-acyltransferases (Nat)"/>
    <property type="match status" value="1"/>
</dbReference>
<sequence>MNTARTDRWQLLPATQLKQFAPQWDELQQRAQPHAFLRASFLIHLLEEFGNGSELLAFKAGPASWMGACLLQPQGRGRWSNFQPSQLPLGPVLLARGLALADAIEQLLPELPGLPLALGLTQLDSLHHPATLDTPRLRSLHYIDTAWVDVDGGFEAYWESRGKNLRQNTRKQLKKVEAGGVTPRIELVEAPQAIAAAIEQYGVLESSGWKAEQGTAISAGGAQGRFYSRALEQAARDGQARIYRYWFGDEVVAMDLCVHQGDCLVILKTAYQQAHHAVSPSTLMRAVEFEALFNEGRFKRIEFFGRVMEWHTRWTDKSRHLFHLTAYRWPWLKSLHGWLQQRRAKPSA</sequence>
<dbReference type="Proteomes" id="UP001606301">
    <property type="component" value="Unassembled WGS sequence"/>
</dbReference>
<dbReference type="InterPro" id="IPR016181">
    <property type="entry name" value="Acyl_CoA_acyltransferase"/>
</dbReference>
<proteinExistence type="predicted"/>
<comment type="caution">
    <text evidence="2">The sequence shown here is derived from an EMBL/GenBank/DDBJ whole genome shotgun (WGS) entry which is preliminary data.</text>
</comment>
<reference evidence="2 3" key="1">
    <citation type="submission" date="2024-08" db="EMBL/GenBank/DDBJ databases">
        <authorList>
            <person name="Lu H."/>
        </authorList>
    </citation>
    <scope>NUCLEOTIDE SEQUENCE [LARGE SCALE GENOMIC DNA]</scope>
    <source>
        <strain evidence="2 3">LKC17W</strain>
    </source>
</reference>
<dbReference type="InterPro" id="IPR038740">
    <property type="entry name" value="BioF2-like_GNAT_dom"/>
</dbReference>
<evidence type="ECO:0000313" key="3">
    <source>
        <dbReference type="Proteomes" id="UP001606301"/>
    </source>
</evidence>